<evidence type="ECO:0000313" key="1">
    <source>
        <dbReference type="EMBL" id="MFC3192690.1"/>
    </source>
</evidence>
<protein>
    <submittedName>
        <fullName evidence="1">MJ1255/VC2487 family glycosyltransferase</fullName>
        <ecNumber evidence="1">2.4.-.-</ecNumber>
    </submittedName>
</protein>
<dbReference type="InterPro" id="IPR005262">
    <property type="entry name" value="MJ1255-like"/>
</dbReference>
<dbReference type="PANTHER" id="PTHR21015:SF22">
    <property type="entry name" value="GLYCOSYLTRANSFERASE"/>
    <property type="match status" value="1"/>
</dbReference>
<dbReference type="Gene3D" id="3.40.50.2000">
    <property type="entry name" value="Glycogen Phosphorylase B"/>
    <property type="match status" value="1"/>
</dbReference>
<gene>
    <name evidence="1" type="ORF">ACFODZ_00420</name>
</gene>
<dbReference type="RefSeq" id="WP_077409380.1">
    <property type="nucleotide sequence ID" value="NZ_JBHRTS010000001.1"/>
</dbReference>
<name>A0ABV7J3Q4_9GAMM</name>
<proteinExistence type="predicted"/>
<keyword evidence="2" id="KW-1185">Reference proteome</keyword>
<evidence type="ECO:0000313" key="2">
    <source>
        <dbReference type="Proteomes" id="UP001595533"/>
    </source>
</evidence>
<dbReference type="NCBIfam" id="TIGR00661">
    <property type="entry name" value="MJ1255"/>
    <property type="match status" value="1"/>
</dbReference>
<dbReference type="EC" id="2.4.-.-" evidence="1"/>
<keyword evidence="1" id="KW-0328">Glycosyltransferase</keyword>
<reference evidence="2" key="1">
    <citation type="journal article" date="2019" name="Int. J. Syst. Evol. Microbiol.">
        <title>The Global Catalogue of Microorganisms (GCM) 10K type strain sequencing project: providing services to taxonomists for standard genome sequencing and annotation.</title>
        <authorList>
            <consortium name="The Broad Institute Genomics Platform"/>
            <consortium name="The Broad Institute Genome Sequencing Center for Infectious Disease"/>
            <person name="Wu L."/>
            <person name="Ma J."/>
        </authorList>
    </citation>
    <scope>NUCLEOTIDE SEQUENCE [LARGE SCALE GENOMIC DNA]</scope>
    <source>
        <strain evidence="2">KCTC 42953</strain>
    </source>
</reference>
<dbReference type="PANTHER" id="PTHR21015">
    <property type="entry name" value="UDP-N-ACETYLGLUCOSAMINE--N-ACETYLMURAMYL-(PENTAPEPTIDE) PYROPHOSPHORYL-UNDECAPRENOL N-ACETYLGLUCOSAMINE TRANSFERASE 1"/>
    <property type="match status" value="1"/>
</dbReference>
<dbReference type="EMBL" id="JBHRTS010000001">
    <property type="protein sequence ID" value="MFC3192690.1"/>
    <property type="molecule type" value="Genomic_DNA"/>
</dbReference>
<dbReference type="SUPFAM" id="SSF53756">
    <property type="entry name" value="UDP-Glycosyltransferase/glycogen phosphorylase"/>
    <property type="match status" value="1"/>
</dbReference>
<dbReference type="Pfam" id="PF13528">
    <property type="entry name" value="Glyco_trans_1_3"/>
    <property type="match status" value="1"/>
</dbReference>
<keyword evidence="1" id="KW-0808">Transferase</keyword>
<sequence>MKILYGVQGTGNGHITRARVMARALEKIDCQVDYLFSGRPETAYFDMAVFARKTFRRGLTFAIIDGEIKYRKTLFKNNLWQFMQDVKNCDLSGYDWVISDYEPITAWACRRQQVPVVGIGHQYVFDYPVPQNKNHWLAKMITRWFAPTTHKVPLHWHHFDAPILPPIIAIDEPIGETIDHRVLVYLPFENQQKVAYLLSQIRTHQFIIYTPERLSSPYQHVTFKPLSRCTFQTDLHSCDTVIANAGFELSSEALSLGKKLLVRPLKGQTEQQANAMALLQLQYGHVIQDLNLKDLVHFLHKNRRVKITFPDVAGHICQWLANGLPDRQSDWYAHLWQQVEVVHL</sequence>
<organism evidence="1 2">
    <name type="scientific">Marinicella sediminis</name>
    <dbReference type="NCBI Taxonomy" id="1792834"/>
    <lineage>
        <taxon>Bacteria</taxon>
        <taxon>Pseudomonadati</taxon>
        <taxon>Pseudomonadota</taxon>
        <taxon>Gammaproteobacteria</taxon>
        <taxon>Lysobacterales</taxon>
        <taxon>Marinicellaceae</taxon>
        <taxon>Marinicella</taxon>
    </lineage>
</organism>
<dbReference type="GO" id="GO:0016757">
    <property type="term" value="F:glycosyltransferase activity"/>
    <property type="evidence" value="ECO:0007669"/>
    <property type="project" value="UniProtKB-KW"/>
</dbReference>
<comment type="caution">
    <text evidence="1">The sequence shown here is derived from an EMBL/GenBank/DDBJ whole genome shotgun (WGS) entry which is preliminary data.</text>
</comment>
<accession>A0ABV7J3Q4</accession>
<dbReference type="Proteomes" id="UP001595533">
    <property type="component" value="Unassembled WGS sequence"/>
</dbReference>